<gene>
    <name evidence="14 16" type="primary">dsbB</name>
    <name evidence="16" type="ORF">GCM10011501_02020</name>
</gene>
<keyword evidence="13 14" id="KW-0676">Redox-active center</keyword>
<evidence type="ECO:0000256" key="11">
    <source>
        <dbReference type="ARBA" id="ARBA00023157"/>
    </source>
</evidence>
<evidence type="ECO:0000256" key="8">
    <source>
        <dbReference type="ARBA" id="ARBA00022989"/>
    </source>
</evidence>
<dbReference type="PANTHER" id="PTHR36570:SF2">
    <property type="entry name" value="DISULFIDE BOND FORMATION PROTEIN B"/>
    <property type="match status" value="1"/>
</dbReference>
<dbReference type="SUPFAM" id="SSF158442">
    <property type="entry name" value="DsbB-like"/>
    <property type="match status" value="1"/>
</dbReference>
<keyword evidence="10 14" id="KW-0472">Membrane</keyword>
<evidence type="ECO:0000256" key="5">
    <source>
        <dbReference type="ARBA" id="ARBA00022519"/>
    </source>
</evidence>
<protein>
    <recommendedName>
        <fullName evidence="14">Disulfide bond formation protein B</fullName>
    </recommendedName>
    <alternativeName>
        <fullName evidence="14">Disulfide oxidoreductase</fullName>
    </alternativeName>
</protein>
<dbReference type="EMBL" id="BNAH01000001">
    <property type="protein sequence ID" value="GHE77947.1"/>
    <property type="molecule type" value="Genomic_DNA"/>
</dbReference>
<comment type="function">
    <text evidence="14">Required for disulfide bond formation in some periplasmic proteins. Acts by oxidizing the DsbA protein.</text>
</comment>
<feature type="transmembrane region" description="Helical" evidence="15">
    <location>
        <begin position="71"/>
        <end position="89"/>
    </location>
</feature>
<evidence type="ECO:0000256" key="13">
    <source>
        <dbReference type="ARBA" id="ARBA00023284"/>
    </source>
</evidence>
<dbReference type="RefSeq" id="WP_189376224.1">
    <property type="nucleotide sequence ID" value="NZ_BNAH01000001.1"/>
</dbReference>
<feature type="topological domain" description="Cytoplasmic" evidence="14">
    <location>
        <begin position="165"/>
        <end position="172"/>
    </location>
</feature>
<dbReference type="NCBIfam" id="NF002485">
    <property type="entry name" value="PRK01749.1"/>
    <property type="match status" value="1"/>
</dbReference>
<evidence type="ECO:0000256" key="12">
    <source>
        <dbReference type="ARBA" id="ARBA00023186"/>
    </source>
</evidence>
<evidence type="ECO:0000313" key="17">
    <source>
        <dbReference type="Proteomes" id="UP000626370"/>
    </source>
</evidence>
<keyword evidence="12 14" id="KW-0143">Chaperone</keyword>
<evidence type="ECO:0000256" key="1">
    <source>
        <dbReference type="ARBA" id="ARBA00004429"/>
    </source>
</evidence>
<reference evidence="17" key="1">
    <citation type="journal article" date="2019" name="Int. J. Syst. Evol. Microbiol.">
        <title>The Global Catalogue of Microorganisms (GCM) 10K type strain sequencing project: providing services to taxonomists for standard genome sequencing and annotation.</title>
        <authorList>
            <consortium name="The Broad Institute Genomics Platform"/>
            <consortium name="The Broad Institute Genome Sequencing Center for Infectious Disease"/>
            <person name="Wu L."/>
            <person name="Ma J."/>
        </authorList>
    </citation>
    <scope>NUCLEOTIDE SEQUENCE [LARGE SCALE GENOMIC DNA]</scope>
    <source>
        <strain evidence="17">CGMCC 1.15922</strain>
    </source>
</reference>
<feature type="transmembrane region" description="Helical" evidence="15">
    <location>
        <begin position="12"/>
        <end position="32"/>
    </location>
</feature>
<proteinExistence type="inferred from homology"/>
<dbReference type="Pfam" id="PF02600">
    <property type="entry name" value="DsbB"/>
    <property type="match status" value="1"/>
</dbReference>
<dbReference type="InterPro" id="IPR050183">
    <property type="entry name" value="DsbB"/>
</dbReference>
<evidence type="ECO:0000256" key="9">
    <source>
        <dbReference type="ARBA" id="ARBA00023002"/>
    </source>
</evidence>
<comment type="similarity">
    <text evidence="2 14">Belongs to the DsbB family.</text>
</comment>
<dbReference type="InterPro" id="IPR023380">
    <property type="entry name" value="DsbB-like_sf"/>
</dbReference>
<keyword evidence="8 14" id="KW-1133">Transmembrane helix</keyword>
<keyword evidence="11 14" id="KW-1015">Disulfide bond</keyword>
<organism evidence="16 17">
    <name type="scientific">Thalassotalea profundi</name>
    <dbReference type="NCBI Taxonomy" id="2036687"/>
    <lineage>
        <taxon>Bacteria</taxon>
        <taxon>Pseudomonadati</taxon>
        <taxon>Pseudomonadota</taxon>
        <taxon>Gammaproteobacteria</taxon>
        <taxon>Alteromonadales</taxon>
        <taxon>Colwelliaceae</taxon>
        <taxon>Thalassotalea</taxon>
    </lineage>
</organism>
<comment type="subcellular location">
    <subcellularLocation>
        <location evidence="1">Cell inner membrane</location>
        <topology evidence="1">Multi-pass membrane protein</topology>
    </subcellularLocation>
    <subcellularLocation>
        <location evidence="14">Cell membrane</location>
        <topology evidence="14">Multi-pass membrane protein</topology>
    </subcellularLocation>
</comment>
<keyword evidence="17" id="KW-1185">Reference proteome</keyword>
<dbReference type="InterPro" id="IPR022920">
    <property type="entry name" value="Disulphide_bond_form_DsbB"/>
</dbReference>
<keyword evidence="5" id="KW-0997">Cell inner membrane</keyword>
<evidence type="ECO:0000256" key="6">
    <source>
        <dbReference type="ARBA" id="ARBA00022692"/>
    </source>
</evidence>
<keyword evidence="3 14" id="KW-0813">Transport</keyword>
<name>A0ABQ3IF03_9GAMM</name>
<dbReference type="HAMAP" id="MF_00286">
    <property type="entry name" value="DsbB"/>
    <property type="match status" value="1"/>
</dbReference>
<feature type="topological domain" description="Periplasmic" evidence="14">
    <location>
        <begin position="31"/>
        <end position="48"/>
    </location>
</feature>
<evidence type="ECO:0000256" key="10">
    <source>
        <dbReference type="ARBA" id="ARBA00023136"/>
    </source>
</evidence>
<comment type="caution">
    <text evidence="16">The sequence shown here is derived from an EMBL/GenBank/DDBJ whole genome shotgun (WGS) entry which is preliminary data.</text>
</comment>
<keyword evidence="7 14" id="KW-0249">Electron transport</keyword>
<feature type="transmembrane region" description="Helical" evidence="15">
    <location>
        <begin position="44"/>
        <end position="64"/>
    </location>
</feature>
<evidence type="ECO:0000313" key="16">
    <source>
        <dbReference type="EMBL" id="GHE77947.1"/>
    </source>
</evidence>
<dbReference type="Proteomes" id="UP000626370">
    <property type="component" value="Unassembled WGS sequence"/>
</dbReference>
<comment type="caution">
    <text evidence="14">Lacks conserved residue(s) required for the propagation of feature annotation.</text>
</comment>
<dbReference type="PANTHER" id="PTHR36570">
    <property type="entry name" value="DISULFIDE BOND FORMATION PROTEIN B"/>
    <property type="match status" value="1"/>
</dbReference>
<keyword evidence="6 14" id="KW-0812">Transmembrane</keyword>
<evidence type="ECO:0000256" key="2">
    <source>
        <dbReference type="ARBA" id="ARBA00008823"/>
    </source>
</evidence>
<feature type="disulfide bond" description="Redox-active" evidence="14">
    <location>
        <begin position="105"/>
        <end position="131"/>
    </location>
</feature>
<feature type="topological domain" description="Cytoplasmic" evidence="14">
    <location>
        <begin position="1"/>
        <end position="13"/>
    </location>
</feature>
<dbReference type="InterPro" id="IPR003752">
    <property type="entry name" value="DiS_bond_form_DsbB/BdbC"/>
</dbReference>
<feature type="disulfide bond" description="Redox-active" evidence="14">
    <location>
        <begin position="40"/>
        <end position="43"/>
    </location>
</feature>
<feature type="transmembrane region" description="Helical" evidence="15">
    <location>
        <begin position="148"/>
        <end position="167"/>
    </location>
</feature>
<sequence>MKFLSNLTTRTGAWQLLAISALGLEFAALFFQYVLDLAPCIMCIYQRVAIWAIFFAGVIGSIGAKYLIARLVAFGLWGTGAIWGLLIALEHVEAQSSTMSFLFSCEFVPNFPSWAPLHEWIPALFAATGDCGDIHWQFVGYTMPQWMIINYSIYTATLAAIVVASLYHKRSL</sequence>
<dbReference type="Gene3D" id="1.20.1550.10">
    <property type="entry name" value="DsbB-like"/>
    <property type="match status" value="1"/>
</dbReference>
<evidence type="ECO:0000256" key="3">
    <source>
        <dbReference type="ARBA" id="ARBA00022448"/>
    </source>
</evidence>
<evidence type="ECO:0000256" key="4">
    <source>
        <dbReference type="ARBA" id="ARBA00022475"/>
    </source>
</evidence>
<keyword evidence="9 14" id="KW-0560">Oxidoreductase</keyword>
<evidence type="ECO:0000256" key="14">
    <source>
        <dbReference type="HAMAP-Rule" id="MF_00286"/>
    </source>
</evidence>
<accession>A0ABQ3IF03</accession>
<keyword evidence="4 14" id="KW-1003">Cell membrane</keyword>
<evidence type="ECO:0000256" key="15">
    <source>
        <dbReference type="SAM" id="Phobius"/>
    </source>
</evidence>
<evidence type="ECO:0000256" key="7">
    <source>
        <dbReference type="ARBA" id="ARBA00022982"/>
    </source>
</evidence>